<name>A0A5M3MU91_CONPW</name>
<dbReference type="GeneID" id="19202907"/>
<sequence>MNRCLGTAELLDIIIEKLDGDRTSLSCLARVCTSLKEPALNALYYKMDCFEDLLEVIPEDVLPFQQEQPGFNSWNFHRRMARDEWHMFISYTTRVRDIKIEFVDSHMDSVWNVCTVLGWHCSVATLFPNLLKLTVLANHMGSAGQFVGRLCLGKKLQSLVIKDCNTELWLKGLQSSGAPLFSRCPLLEAFECGPDDQNLEYPNASSIVTDSICGWPNLRTLNCGPLEPRSISHVAAMPSFNRLRLALSEETHWPDEGYCFGLRALEALIVDSHDYCSFEKVSKALASLFRLGVHAHPPQASLRHLEVQSTSMSTSSLSTLAVVMASYVFHHTLQKVIIRDGCLFPGRTGRATGISGRDISAWLQTLRPFQRLTHIDLRYTHSPYGEDFPIPVGVLLDCARSWPHLRSLVLWFITTSLTLVDTINLLQVLPKLETLGIGIRMTTDAIMLVVREKLPLPSNAQIDTLAIEHADATDATQDVEPLSTLLVQLVPRLSKVLKEDHSTYAVRADRSPFWVAVLAKVHNQRAA</sequence>
<dbReference type="EMBL" id="JH711576">
    <property type="protein sequence ID" value="EIW82620.1"/>
    <property type="molecule type" value="Genomic_DNA"/>
</dbReference>
<dbReference type="SUPFAM" id="SSF52047">
    <property type="entry name" value="RNI-like"/>
    <property type="match status" value="1"/>
</dbReference>
<dbReference type="Gene3D" id="3.80.10.10">
    <property type="entry name" value="Ribonuclease Inhibitor"/>
    <property type="match status" value="1"/>
</dbReference>
<protein>
    <recommendedName>
        <fullName evidence="3">F-box domain-containing protein</fullName>
    </recommendedName>
</protein>
<comment type="caution">
    <text evidence="1">The sequence shown here is derived from an EMBL/GenBank/DDBJ whole genome shotgun (WGS) entry which is preliminary data.</text>
</comment>
<evidence type="ECO:0000313" key="1">
    <source>
        <dbReference type="EMBL" id="EIW82620.1"/>
    </source>
</evidence>
<gene>
    <name evidence="1" type="ORF">CONPUDRAFT_151695</name>
</gene>
<proteinExistence type="predicted"/>
<evidence type="ECO:0000313" key="2">
    <source>
        <dbReference type="Proteomes" id="UP000053558"/>
    </source>
</evidence>
<keyword evidence="2" id="KW-1185">Reference proteome</keyword>
<dbReference type="KEGG" id="cput:CONPUDRAFT_151695"/>
<dbReference type="Proteomes" id="UP000053558">
    <property type="component" value="Unassembled WGS sequence"/>
</dbReference>
<dbReference type="AlphaFoldDB" id="A0A5M3MU91"/>
<dbReference type="InterPro" id="IPR032675">
    <property type="entry name" value="LRR_dom_sf"/>
</dbReference>
<accession>A0A5M3MU91</accession>
<organism evidence="1 2">
    <name type="scientific">Coniophora puteana (strain RWD-64-598)</name>
    <name type="common">Brown rot fungus</name>
    <dbReference type="NCBI Taxonomy" id="741705"/>
    <lineage>
        <taxon>Eukaryota</taxon>
        <taxon>Fungi</taxon>
        <taxon>Dikarya</taxon>
        <taxon>Basidiomycota</taxon>
        <taxon>Agaricomycotina</taxon>
        <taxon>Agaricomycetes</taxon>
        <taxon>Agaricomycetidae</taxon>
        <taxon>Boletales</taxon>
        <taxon>Coniophorineae</taxon>
        <taxon>Coniophoraceae</taxon>
        <taxon>Coniophora</taxon>
    </lineage>
</organism>
<reference evidence="2" key="1">
    <citation type="journal article" date="2012" name="Science">
        <title>The Paleozoic origin of enzymatic lignin decomposition reconstructed from 31 fungal genomes.</title>
        <authorList>
            <person name="Floudas D."/>
            <person name="Binder M."/>
            <person name="Riley R."/>
            <person name="Barry K."/>
            <person name="Blanchette R.A."/>
            <person name="Henrissat B."/>
            <person name="Martinez A.T."/>
            <person name="Otillar R."/>
            <person name="Spatafora J.W."/>
            <person name="Yadav J.S."/>
            <person name="Aerts A."/>
            <person name="Benoit I."/>
            <person name="Boyd A."/>
            <person name="Carlson A."/>
            <person name="Copeland A."/>
            <person name="Coutinho P.M."/>
            <person name="de Vries R.P."/>
            <person name="Ferreira P."/>
            <person name="Findley K."/>
            <person name="Foster B."/>
            <person name="Gaskell J."/>
            <person name="Glotzer D."/>
            <person name="Gorecki P."/>
            <person name="Heitman J."/>
            <person name="Hesse C."/>
            <person name="Hori C."/>
            <person name="Igarashi K."/>
            <person name="Jurgens J.A."/>
            <person name="Kallen N."/>
            <person name="Kersten P."/>
            <person name="Kohler A."/>
            <person name="Kuees U."/>
            <person name="Kumar T.K.A."/>
            <person name="Kuo A."/>
            <person name="LaButti K."/>
            <person name="Larrondo L.F."/>
            <person name="Lindquist E."/>
            <person name="Ling A."/>
            <person name="Lombard V."/>
            <person name="Lucas S."/>
            <person name="Lundell T."/>
            <person name="Martin R."/>
            <person name="McLaughlin D.J."/>
            <person name="Morgenstern I."/>
            <person name="Morin E."/>
            <person name="Murat C."/>
            <person name="Nagy L.G."/>
            <person name="Nolan M."/>
            <person name="Ohm R.A."/>
            <person name="Patyshakuliyeva A."/>
            <person name="Rokas A."/>
            <person name="Ruiz-Duenas F.J."/>
            <person name="Sabat G."/>
            <person name="Salamov A."/>
            <person name="Samejima M."/>
            <person name="Schmutz J."/>
            <person name="Slot J.C."/>
            <person name="St John F."/>
            <person name="Stenlid J."/>
            <person name="Sun H."/>
            <person name="Sun S."/>
            <person name="Syed K."/>
            <person name="Tsang A."/>
            <person name="Wiebenga A."/>
            <person name="Young D."/>
            <person name="Pisabarro A."/>
            <person name="Eastwood D.C."/>
            <person name="Martin F."/>
            <person name="Cullen D."/>
            <person name="Grigoriev I.V."/>
            <person name="Hibbett D.S."/>
        </authorList>
    </citation>
    <scope>NUCLEOTIDE SEQUENCE [LARGE SCALE GENOMIC DNA]</scope>
    <source>
        <strain evidence="2">RWD-64-598 SS2</strain>
    </source>
</reference>
<dbReference type="RefSeq" id="XP_007766638.1">
    <property type="nucleotide sequence ID" value="XM_007768448.1"/>
</dbReference>
<evidence type="ECO:0008006" key="3">
    <source>
        <dbReference type="Google" id="ProtNLM"/>
    </source>
</evidence>